<dbReference type="Proteomes" id="UP000007305">
    <property type="component" value="Chromosome 3"/>
</dbReference>
<keyword evidence="2" id="KW-0808">Transferase</keyword>
<evidence type="ECO:0000256" key="5">
    <source>
        <dbReference type="ARBA" id="ARBA00023136"/>
    </source>
</evidence>
<feature type="compositionally biased region" description="Pro residues" evidence="6">
    <location>
        <begin position="18"/>
        <end position="28"/>
    </location>
</feature>
<keyword evidence="4 7" id="KW-1133">Transmembrane helix</keyword>
<accession>A0A804MY05</accession>
<dbReference type="PANTHER" id="PTHR22926">
    <property type="entry name" value="PHOSPHO-N-ACETYLMURAMOYL-PENTAPEPTIDE-TRANSFERASE"/>
    <property type="match status" value="1"/>
</dbReference>
<evidence type="ECO:0000256" key="7">
    <source>
        <dbReference type="SAM" id="Phobius"/>
    </source>
</evidence>
<reference evidence="9" key="1">
    <citation type="submission" date="2015-12" db="EMBL/GenBank/DDBJ databases">
        <title>Update maize B73 reference genome by single molecule sequencing technologies.</title>
        <authorList>
            <consortium name="Maize Genome Sequencing Project"/>
            <person name="Ware D."/>
        </authorList>
    </citation>
    <scope>NUCLEOTIDE SEQUENCE [LARGE SCALE GENOMIC DNA]</scope>
    <source>
        <strain evidence="9">cv. B73</strain>
    </source>
</reference>
<feature type="compositionally biased region" description="Basic residues" evidence="6">
    <location>
        <begin position="7"/>
        <end position="16"/>
    </location>
</feature>
<dbReference type="InterPro" id="IPR000715">
    <property type="entry name" value="Glycosyl_transferase_4"/>
</dbReference>
<organism evidence="8 9">
    <name type="scientific">Zea mays</name>
    <name type="common">Maize</name>
    <dbReference type="NCBI Taxonomy" id="4577"/>
    <lineage>
        <taxon>Eukaryota</taxon>
        <taxon>Viridiplantae</taxon>
        <taxon>Streptophyta</taxon>
        <taxon>Embryophyta</taxon>
        <taxon>Tracheophyta</taxon>
        <taxon>Spermatophyta</taxon>
        <taxon>Magnoliopsida</taxon>
        <taxon>Liliopsida</taxon>
        <taxon>Poales</taxon>
        <taxon>Poaceae</taxon>
        <taxon>PACMAD clade</taxon>
        <taxon>Panicoideae</taxon>
        <taxon>Andropogonodae</taxon>
        <taxon>Andropogoneae</taxon>
        <taxon>Tripsacinae</taxon>
        <taxon>Zea</taxon>
    </lineage>
</organism>
<dbReference type="AlphaFoldDB" id="A0A804MY05"/>
<feature type="transmembrane region" description="Helical" evidence="7">
    <location>
        <begin position="143"/>
        <end position="161"/>
    </location>
</feature>
<evidence type="ECO:0000256" key="2">
    <source>
        <dbReference type="ARBA" id="ARBA00022679"/>
    </source>
</evidence>
<keyword evidence="9" id="KW-1185">Reference proteome</keyword>
<dbReference type="GO" id="GO:0016780">
    <property type="term" value="F:phosphotransferase activity, for other substituted phosphate groups"/>
    <property type="evidence" value="ECO:0007669"/>
    <property type="project" value="InterPro"/>
</dbReference>
<feature type="transmembrane region" description="Helical" evidence="7">
    <location>
        <begin position="181"/>
        <end position="203"/>
    </location>
</feature>
<feature type="region of interest" description="Disordered" evidence="6">
    <location>
        <begin position="1"/>
        <end position="40"/>
    </location>
</feature>
<name>A0A804MY05_MAIZE</name>
<protein>
    <recommendedName>
        <fullName evidence="10">Phospho-N-acetylmuramoyl-pentapeptide-transferase</fullName>
    </recommendedName>
</protein>
<evidence type="ECO:0000313" key="8">
    <source>
        <dbReference type="EnsemblPlants" id="Zm00001eb120180_P002"/>
    </source>
</evidence>
<dbReference type="Gramene" id="Zm00001eb120180_T002">
    <property type="protein sequence ID" value="Zm00001eb120180_P002"/>
    <property type="gene ID" value="Zm00001eb120180"/>
</dbReference>
<evidence type="ECO:0000256" key="3">
    <source>
        <dbReference type="ARBA" id="ARBA00022692"/>
    </source>
</evidence>
<reference evidence="8" key="3">
    <citation type="submission" date="2021-05" db="UniProtKB">
        <authorList>
            <consortium name="EnsemblPlants"/>
        </authorList>
    </citation>
    <scope>IDENTIFICATION</scope>
    <source>
        <strain evidence="8">cv. B73</strain>
    </source>
</reference>
<dbReference type="PANTHER" id="PTHR22926:SF5">
    <property type="entry name" value="PHOSPHO-N-ACETYLMURAMOYL-PENTAPEPTIDE-TRANSFERASE HOMOLOG"/>
    <property type="match status" value="1"/>
</dbReference>
<comment type="subcellular location">
    <subcellularLocation>
        <location evidence="1">Membrane</location>
        <topology evidence="1">Multi-pass membrane protein</topology>
    </subcellularLocation>
</comment>
<evidence type="ECO:0000256" key="6">
    <source>
        <dbReference type="SAM" id="MobiDB-lite"/>
    </source>
</evidence>
<evidence type="ECO:0000313" key="9">
    <source>
        <dbReference type="Proteomes" id="UP000007305"/>
    </source>
</evidence>
<dbReference type="EnsemblPlants" id="Zm00001eb120180_T002">
    <property type="protein sequence ID" value="Zm00001eb120180_P002"/>
    <property type="gene ID" value="Zm00001eb120180"/>
</dbReference>
<evidence type="ECO:0000256" key="1">
    <source>
        <dbReference type="ARBA" id="ARBA00004141"/>
    </source>
</evidence>
<keyword evidence="3 7" id="KW-0812">Transmembrane</keyword>
<sequence>MASPAHRAPHRFRRPLRAPLPPPPPRLPTPSLYSRRPSAHQVSQLRTIVPRPSRRRHAIQVVTAFDDDPGDFSLVHDDGDEQFGVPQYSSESEWSDDDVILTAFTDVELPMAVKSRAEGALTIAAHRFATIDKGHKKSRTQQGLMNNVGLVAFLVMLLFFVDWCSWKIVRLPLDSFYLTRPFLTSAVLSALAGFLFAPVADSLKIHHFRRRGKSVSPSSRKPTPGMGGLFFVPVGIFVAKREVGSNSNGVNGAAMITLIFAMVGLLDDISSLAVDHNYKIPRWIRFLVQIVAGIYFSNWLGSTDISTPYSILSMKEISGSSAASFRPCTHWKSIYGSGCCMFTFHGSGSNTR</sequence>
<evidence type="ECO:0000256" key="4">
    <source>
        <dbReference type="ARBA" id="ARBA00022989"/>
    </source>
</evidence>
<proteinExistence type="predicted"/>
<reference evidence="8" key="2">
    <citation type="submission" date="2019-07" db="EMBL/GenBank/DDBJ databases">
        <authorList>
            <person name="Seetharam A."/>
            <person name="Woodhouse M."/>
            <person name="Cannon E."/>
        </authorList>
    </citation>
    <scope>NUCLEOTIDE SEQUENCE [LARGE SCALE GENOMIC DNA]</scope>
    <source>
        <strain evidence="8">cv. B73</strain>
    </source>
</reference>
<evidence type="ECO:0008006" key="10">
    <source>
        <dbReference type="Google" id="ProtNLM"/>
    </source>
</evidence>
<feature type="transmembrane region" description="Helical" evidence="7">
    <location>
        <begin position="252"/>
        <end position="274"/>
    </location>
</feature>
<feature type="transmembrane region" description="Helical" evidence="7">
    <location>
        <begin position="283"/>
        <end position="301"/>
    </location>
</feature>
<keyword evidence="5 7" id="KW-0472">Membrane</keyword>
<dbReference type="GO" id="GO:0016020">
    <property type="term" value="C:membrane"/>
    <property type="evidence" value="ECO:0007669"/>
    <property type="project" value="UniProtKB-SubCell"/>
</dbReference>